<evidence type="ECO:0000256" key="6">
    <source>
        <dbReference type="SAM" id="MobiDB-lite"/>
    </source>
</evidence>
<evidence type="ECO:0000256" key="4">
    <source>
        <dbReference type="ARBA" id="ARBA00022989"/>
    </source>
</evidence>
<sequence length="574" mass="62602">MARKDPKVETQQNDAVLSKSSEEPPPDYDDEDKRRASVQQNLNQLNDPSNTDLSIAAILKGSATSPLTAFEKKAALINAELDKFGLGKYQICIWFLCGFGYFLDLAWSQGVGLAATAIYQEMNVPDGQTGKIYSLANAGLAVGALSWGILVDIIGRRWAFNLTCLITSVFGMLLAAPKYNYDAICGIYFLASIGLGGNIPIDATIALEYLPQNRRNLVALLSLWQPVGVVFASGVAYGTAAKPAWRCDPALPSCAAVADGEACCTVSSNMGWRYLLIILGAITLVVFFLRVLVFRFYESPKFLLSKGKEAEAIEVLHKIAKFNKAPPPVLTVDMFRAIDETSPISSSEPTGPLNTTQTTKKVLGNIAYSLRNLKALFTNRLQAFVFFLLAVAYMGDYWSFNLAGSYLPIILLRNEVDSGQGTVTETYRHYVYIYLPGILGAVLALISVQLPIVGRKWSLVFSAICQGLSMAMYTQVKTTAGYVGLNALEYIMQTYFNAVLYASAPELFDTSYRGSASGMLSCLGRIAGIVAPFAGQHYLATDSSGILWLGAGGIWLSAFMMVFLPVEMRNRQMF</sequence>
<feature type="transmembrane region" description="Helical" evidence="7">
    <location>
        <begin position="381"/>
        <end position="400"/>
    </location>
</feature>
<reference evidence="9" key="1">
    <citation type="submission" date="2021-12" db="EMBL/GenBank/DDBJ databases">
        <authorList>
            <person name="Zaccaron A."/>
            <person name="Stergiopoulos I."/>
        </authorList>
    </citation>
    <scope>NUCLEOTIDE SEQUENCE</scope>
    <source>
        <strain evidence="9">Race5_Kim</strain>
    </source>
</reference>
<dbReference type="InterPro" id="IPR020846">
    <property type="entry name" value="MFS_dom"/>
</dbReference>
<feature type="transmembrane region" description="Helical" evidence="7">
    <location>
        <begin position="546"/>
        <end position="566"/>
    </location>
</feature>
<protein>
    <recommendedName>
        <fullName evidence="8">Major facilitator superfamily (MFS) profile domain-containing protein</fullName>
    </recommendedName>
</protein>
<evidence type="ECO:0000256" key="5">
    <source>
        <dbReference type="ARBA" id="ARBA00023136"/>
    </source>
</evidence>
<feature type="transmembrane region" description="Helical" evidence="7">
    <location>
        <begin position="482"/>
        <end position="504"/>
    </location>
</feature>
<keyword evidence="2" id="KW-0813">Transport</keyword>
<dbReference type="PANTHER" id="PTHR23511:SF3">
    <property type="entry name" value="MAJOR FACILITATOR SUPERFAMILY (MFS) PROFILE DOMAIN-CONTAINING PROTEIN"/>
    <property type="match status" value="1"/>
</dbReference>
<dbReference type="Gene3D" id="1.20.1250.20">
    <property type="entry name" value="MFS general substrate transporter like domains"/>
    <property type="match status" value="1"/>
</dbReference>
<feature type="transmembrane region" description="Helical" evidence="7">
    <location>
        <begin position="132"/>
        <end position="151"/>
    </location>
</feature>
<evidence type="ECO:0000256" key="2">
    <source>
        <dbReference type="ARBA" id="ARBA00022448"/>
    </source>
</evidence>
<evidence type="ECO:0000313" key="10">
    <source>
        <dbReference type="Proteomes" id="UP000756132"/>
    </source>
</evidence>
<proteinExistence type="predicted"/>
<feature type="transmembrane region" description="Helical" evidence="7">
    <location>
        <begin position="217"/>
        <end position="237"/>
    </location>
</feature>
<gene>
    <name evidence="9" type="ORF">CLAFUR5_00107</name>
</gene>
<dbReference type="EMBL" id="CP090163">
    <property type="protein sequence ID" value="UJO11137.1"/>
    <property type="molecule type" value="Genomic_DNA"/>
</dbReference>
<dbReference type="RefSeq" id="XP_047755503.1">
    <property type="nucleotide sequence ID" value="XM_047899255.1"/>
</dbReference>
<dbReference type="Pfam" id="PF00083">
    <property type="entry name" value="Sugar_tr"/>
    <property type="match status" value="1"/>
</dbReference>
<evidence type="ECO:0000313" key="9">
    <source>
        <dbReference type="EMBL" id="UJO11137.1"/>
    </source>
</evidence>
<keyword evidence="4 7" id="KW-1133">Transmembrane helix</keyword>
<dbReference type="GeneID" id="71979985"/>
<feature type="compositionally biased region" description="Polar residues" evidence="6">
    <location>
        <begin position="37"/>
        <end position="48"/>
    </location>
</feature>
<keyword evidence="5 7" id="KW-0472">Membrane</keyword>
<feature type="transmembrane region" description="Helical" evidence="7">
    <location>
        <begin position="158"/>
        <end position="175"/>
    </location>
</feature>
<dbReference type="KEGG" id="ffu:CLAFUR5_00107"/>
<accession>A0A9Q8L5B9</accession>
<dbReference type="OMA" id="VFRFHES"/>
<evidence type="ECO:0000256" key="1">
    <source>
        <dbReference type="ARBA" id="ARBA00004141"/>
    </source>
</evidence>
<dbReference type="GO" id="GO:0016020">
    <property type="term" value="C:membrane"/>
    <property type="evidence" value="ECO:0007669"/>
    <property type="project" value="UniProtKB-SubCell"/>
</dbReference>
<dbReference type="OrthoDB" id="4139357at2759"/>
<dbReference type="PANTHER" id="PTHR23511">
    <property type="entry name" value="SYNAPTIC VESICLE GLYCOPROTEIN 2"/>
    <property type="match status" value="1"/>
</dbReference>
<keyword evidence="10" id="KW-1185">Reference proteome</keyword>
<name>A0A9Q8L5B9_PASFU</name>
<organism evidence="9 10">
    <name type="scientific">Passalora fulva</name>
    <name type="common">Tomato leaf mold</name>
    <name type="synonym">Cladosporium fulvum</name>
    <dbReference type="NCBI Taxonomy" id="5499"/>
    <lineage>
        <taxon>Eukaryota</taxon>
        <taxon>Fungi</taxon>
        <taxon>Dikarya</taxon>
        <taxon>Ascomycota</taxon>
        <taxon>Pezizomycotina</taxon>
        <taxon>Dothideomycetes</taxon>
        <taxon>Dothideomycetidae</taxon>
        <taxon>Mycosphaerellales</taxon>
        <taxon>Mycosphaerellaceae</taxon>
        <taxon>Fulvia</taxon>
    </lineage>
</organism>
<evidence type="ECO:0000259" key="8">
    <source>
        <dbReference type="PROSITE" id="PS50850"/>
    </source>
</evidence>
<dbReference type="PROSITE" id="PS50850">
    <property type="entry name" value="MFS"/>
    <property type="match status" value="1"/>
</dbReference>
<keyword evidence="3 7" id="KW-0812">Transmembrane</keyword>
<dbReference type="GO" id="GO:0022857">
    <property type="term" value="F:transmembrane transporter activity"/>
    <property type="evidence" value="ECO:0007669"/>
    <property type="project" value="InterPro"/>
</dbReference>
<dbReference type="Proteomes" id="UP000756132">
    <property type="component" value="Chromosome 1"/>
</dbReference>
<feature type="transmembrane region" description="Helical" evidence="7">
    <location>
        <begin position="274"/>
        <end position="297"/>
    </location>
</feature>
<feature type="transmembrane region" description="Helical" evidence="7">
    <location>
        <begin position="431"/>
        <end position="450"/>
    </location>
</feature>
<evidence type="ECO:0000256" key="7">
    <source>
        <dbReference type="SAM" id="Phobius"/>
    </source>
</evidence>
<feature type="transmembrane region" description="Helical" evidence="7">
    <location>
        <begin position="93"/>
        <end position="120"/>
    </location>
</feature>
<feature type="transmembrane region" description="Helical" evidence="7">
    <location>
        <begin position="187"/>
        <end position="210"/>
    </location>
</feature>
<feature type="region of interest" description="Disordered" evidence="6">
    <location>
        <begin position="1"/>
        <end position="48"/>
    </location>
</feature>
<reference evidence="9" key="2">
    <citation type="journal article" date="2022" name="Microb. Genom.">
        <title>A chromosome-scale genome assembly of the tomato pathogen Cladosporium fulvum reveals a compartmentalized genome architecture and the presence of a dispensable chromosome.</title>
        <authorList>
            <person name="Zaccaron A.Z."/>
            <person name="Chen L.H."/>
            <person name="Samaras A."/>
            <person name="Stergiopoulos I."/>
        </authorList>
    </citation>
    <scope>NUCLEOTIDE SEQUENCE</scope>
    <source>
        <strain evidence="9">Race5_Kim</strain>
    </source>
</reference>
<feature type="compositionally biased region" description="Polar residues" evidence="6">
    <location>
        <begin position="9"/>
        <end position="19"/>
    </location>
</feature>
<feature type="domain" description="Major facilitator superfamily (MFS) profile" evidence="8">
    <location>
        <begin position="93"/>
        <end position="569"/>
    </location>
</feature>
<dbReference type="AlphaFoldDB" id="A0A9Q8L5B9"/>
<dbReference type="SUPFAM" id="SSF103473">
    <property type="entry name" value="MFS general substrate transporter"/>
    <property type="match status" value="1"/>
</dbReference>
<dbReference type="InterPro" id="IPR036259">
    <property type="entry name" value="MFS_trans_sf"/>
</dbReference>
<evidence type="ECO:0000256" key="3">
    <source>
        <dbReference type="ARBA" id="ARBA00022692"/>
    </source>
</evidence>
<comment type="subcellular location">
    <subcellularLocation>
        <location evidence="1">Membrane</location>
        <topology evidence="1">Multi-pass membrane protein</topology>
    </subcellularLocation>
</comment>
<dbReference type="InterPro" id="IPR005828">
    <property type="entry name" value="MFS_sugar_transport-like"/>
</dbReference>